<protein>
    <submittedName>
        <fullName evidence="1">Uncharacterized protein</fullName>
    </submittedName>
</protein>
<proteinExistence type="predicted"/>
<reference evidence="1" key="1">
    <citation type="journal article" date="2017" name="Gigascience">
        <title>The first near-complete assembly of the hexaploid bread wheat genome, Triticum aestivum.</title>
        <authorList>
            <person name="Zimin A.V."/>
            <person name="Puiu D."/>
            <person name="Hall R."/>
            <person name="Kingan S."/>
            <person name="Clavijo B.J."/>
            <person name="Salzberg S.L."/>
        </authorList>
    </citation>
    <scope>NUCLEOTIDE SEQUENCE</scope>
    <source>
        <tissue evidence="1">Leaf</tissue>
    </source>
</reference>
<dbReference type="EMBL" id="CM022231">
    <property type="protein sequence ID" value="KAF7106107.1"/>
    <property type="molecule type" value="Genomic_DNA"/>
</dbReference>
<organism evidence="1">
    <name type="scientific">Triticum aestivum</name>
    <name type="common">Wheat</name>
    <dbReference type="NCBI Taxonomy" id="4565"/>
    <lineage>
        <taxon>Eukaryota</taxon>
        <taxon>Viridiplantae</taxon>
        <taxon>Streptophyta</taxon>
        <taxon>Embryophyta</taxon>
        <taxon>Tracheophyta</taxon>
        <taxon>Spermatophyta</taxon>
        <taxon>Magnoliopsida</taxon>
        <taxon>Liliopsida</taxon>
        <taxon>Poales</taxon>
        <taxon>Poaceae</taxon>
        <taxon>BOP clade</taxon>
        <taxon>Pooideae</taxon>
        <taxon>Triticodae</taxon>
        <taxon>Triticeae</taxon>
        <taxon>Triticinae</taxon>
        <taxon>Triticum</taxon>
    </lineage>
</organism>
<dbReference type="AlphaFoldDB" id="A0A9R1NA03"/>
<evidence type="ECO:0000313" key="1">
    <source>
        <dbReference type="EMBL" id="KAF7106107.1"/>
    </source>
</evidence>
<sequence length="56" mass="6567">MSASSSTSQSLDPFLQEQPPLPLIRCPWCNNGDIKWWVSRTPKNPGKHFYKCEHHW</sequence>
<feature type="non-terminal residue" evidence="1">
    <location>
        <position position="56"/>
    </location>
</feature>
<dbReference type="PANTHER" id="PTHR33680:SF7">
    <property type="entry name" value="OS02G0474200 PROTEIN"/>
    <property type="match status" value="1"/>
</dbReference>
<dbReference type="Proteomes" id="UP000815260">
    <property type="component" value="Chromosome 7D"/>
</dbReference>
<accession>A0A9R1NA03</accession>
<gene>
    <name evidence="1" type="ORF">CFC21_106863</name>
</gene>
<name>A0A9R1NA03_WHEAT</name>
<reference evidence="1" key="2">
    <citation type="submission" date="2020-03" db="EMBL/GenBank/DDBJ databases">
        <title>The second near-complete assembly of the hexaploid bread wheat (Triticum aestivum) genome.</title>
        <authorList>
            <person name="Zimin A.V."/>
            <person name="Puiu D."/>
            <person name="Shumante A."/>
            <person name="Alonge M."/>
            <person name="Salzberg S.L."/>
        </authorList>
    </citation>
    <scope>NUCLEOTIDE SEQUENCE</scope>
    <source>
        <tissue evidence="1">Leaf</tissue>
    </source>
</reference>
<comment type="caution">
    <text evidence="1">The sequence shown here is derived from an EMBL/GenBank/DDBJ whole genome shotgun (WGS) entry which is preliminary data.</text>
</comment>
<dbReference type="PANTHER" id="PTHR33680">
    <property type="entry name" value="OS07G0190500 PROTEIN"/>
    <property type="match status" value="1"/>
</dbReference>